<name>A0A348WIR2_9RHOB</name>
<keyword evidence="7 9" id="KW-0472">Membrane</keyword>
<evidence type="ECO:0000313" key="15">
    <source>
        <dbReference type="Proteomes" id="UP000264719"/>
    </source>
</evidence>
<keyword evidence="3 9" id="KW-0813">Transport</keyword>
<dbReference type="GO" id="GO:0015344">
    <property type="term" value="F:siderophore uptake transmembrane transporter activity"/>
    <property type="evidence" value="ECO:0007669"/>
    <property type="project" value="TreeGrafter"/>
</dbReference>
<keyword evidence="11" id="KW-0732">Signal</keyword>
<evidence type="ECO:0000256" key="6">
    <source>
        <dbReference type="ARBA" id="ARBA00023077"/>
    </source>
</evidence>
<keyword evidence="8 9" id="KW-0998">Cell outer membrane</keyword>
<dbReference type="Proteomes" id="UP000264719">
    <property type="component" value="Unassembled WGS sequence"/>
</dbReference>
<dbReference type="Gene3D" id="2.40.170.20">
    <property type="entry name" value="TonB-dependent receptor, beta-barrel domain"/>
    <property type="match status" value="1"/>
</dbReference>
<proteinExistence type="inferred from homology"/>
<dbReference type="InterPro" id="IPR039426">
    <property type="entry name" value="TonB-dep_rcpt-like"/>
</dbReference>
<evidence type="ECO:0000256" key="1">
    <source>
        <dbReference type="ARBA" id="ARBA00004571"/>
    </source>
</evidence>
<keyword evidence="6 10" id="KW-0798">TonB box</keyword>
<feature type="chain" id="PRO_5017006816" evidence="11">
    <location>
        <begin position="21"/>
        <end position="668"/>
    </location>
</feature>
<evidence type="ECO:0000256" key="11">
    <source>
        <dbReference type="SAM" id="SignalP"/>
    </source>
</evidence>
<dbReference type="InterPro" id="IPR037066">
    <property type="entry name" value="Plug_dom_sf"/>
</dbReference>
<reference evidence="14 15" key="1">
    <citation type="journal article" date="2018" name="Nat. Biotechnol.">
        <title>A standardized bacterial taxonomy based on genome phylogeny substantially revises the tree of life.</title>
        <authorList>
            <person name="Parks D.H."/>
            <person name="Chuvochina M."/>
            <person name="Waite D.W."/>
            <person name="Rinke C."/>
            <person name="Skarshewski A."/>
            <person name="Chaumeil P.A."/>
            <person name="Hugenholtz P."/>
        </authorList>
    </citation>
    <scope>NUCLEOTIDE SEQUENCE [LARGE SCALE GENOMIC DNA]</scope>
    <source>
        <strain evidence="14">UBA9169</strain>
    </source>
</reference>
<dbReference type="Gene3D" id="2.170.130.10">
    <property type="entry name" value="TonB-dependent receptor, plug domain"/>
    <property type="match status" value="1"/>
</dbReference>
<dbReference type="SUPFAM" id="SSF56935">
    <property type="entry name" value="Porins"/>
    <property type="match status" value="1"/>
</dbReference>
<keyword evidence="4 9" id="KW-1134">Transmembrane beta strand</keyword>
<dbReference type="InterPro" id="IPR036942">
    <property type="entry name" value="Beta-barrel_TonB_sf"/>
</dbReference>
<evidence type="ECO:0000256" key="7">
    <source>
        <dbReference type="ARBA" id="ARBA00023136"/>
    </source>
</evidence>
<evidence type="ECO:0000256" key="3">
    <source>
        <dbReference type="ARBA" id="ARBA00022448"/>
    </source>
</evidence>
<feature type="domain" description="TonB-dependent receptor-like beta-barrel" evidence="12">
    <location>
        <begin position="246"/>
        <end position="632"/>
    </location>
</feature>
<dbReference type="PANTHER" id="PTHR30069">
    <property type="entry name" value="TONB-DEPENDENT OUTER MEMBRANE RECEPTOR"/>
    <property type="match status" value="1"/>
</dbReference>
<dbReference type="Pfam" id="PF00593">
    <property type="entry name" value="TonB_dep_Rec_b-barrel"/>
    <property type="match status" value="1"/>
</dbReference>
<comment type="caution">
    <text evidence="14">The sequence shown here is derived from an EMBL/GenBank/DDBJ whole genome shotgun (WGS) entry which is preliminary data.</text>
</comment>
<evidence type="ECO:0000256" key="4">
    <source>
        <dbReference type="ARBA" id="ARBA00022452"/>
    </source>
</evidence>
<feature type="domain" description="TonB-dependent receptor plug" evidence="13">
    <location>
        <begin position="57"/>
        <end position="150"/>
    </location>
</feature>
<keyword evidence="5 9" id="KW-0812">Transmembrane</keyword>
<protein>
    <submittedName>
        <fullName evidence="14">TonB-dependent receptor</fullName>
    </submittedName>
</protein>
<organism evidence="14 15">
    <name type="scientific">Roseovarius nubinhibens</name>
    <dbReference type="NCBI Taxonomy" id="314263"/>
    <lineage>
        <taxon>Bacteria</taxon>
        <taxon>Pseudomonadati</taxon>
        <taxon>Pseudomonadota</taxon>
        <taxon>Alphaproteobacteria</taxon>
        <taxon>Rhodobacterales</taxon>
        <taxon>Roseobacteraceae</taxon>
        <taxon>Roseovarius</taxon>
    </lineage>
</organism>
<keyword evidence="14" id="KW-0675">Receptor</keyword>
<evidence type="ECO:0000256" key="9">
    <source>
        <dbReference type="PROSITE-ProRule" id="PRU01360"/>
    </source>
</evidence>
<dbReference type="PANTHER" id="PTHR30069:SF41">
    <property type="entry name" value="HEME_HEMOPEXIN UTILIZATION PROTEIN C"/>
    <property type="match status" value="1"/>
</dbReference>
<sequence>MRFGVSILALSAGVSIGFSAGISAGTAWGQAAGEFELGTIVLEAGAKEAGEGKDVEVTAEDLNRIQPADLQDLFKGEPTVQVGSSIPMSQKVYVNGVEETNLAVTVDGSRQNNKIFHHNATTLIDPALLKSVRVAPGVAPADAGPGAMAGSIAYETRDVGDMLSEGDDFGGFLSSSYESNGNIFTNAASVFGRQGGFEALGYLKYATGGDREDGGGNDILASGTDLLSGLVKLAYEAESGHRIELSYERVNDDDARPYRGNLSVITAGRPVPATRRYDLDRQNVVLSYSTTQPSEFWNPTARIAYSVTDLATIDYPNALVNETTYGMTDSLNGEISNQFSLGSGTVDVGLDFYEDSARIDYRSLDTPAWNYETGEAARNIGLFVQARFDLSERARVSFGGRHDWHRFEGVDGSTSDSSGFSGNLSGEYDLSQAVTLAAGYSHVWAGPTLAENYIANPGWTYPAEGLRSMEADNIYVALGAELGAWSLRAKLFQTEIENARTPSYGGGADLYSDVETRGYELSVGYSWGAGFARLAFADIDTEINDQPADSDLGRYLTTPIGQILSLAVAHEFAGTGLRVGGDAQVVFSEVSYDPYSGTAGQPLDGYEVVNAFLEYQPRGMENVTIRGEVNNLFDAEYVSRATYGQEFGTVVPLNEPGRSFKIEARVSF</sequence>
<comment type="similarity">
    <text evidence="2 9 10">Belongs to the TonB-dependent receptor family.</text>
</comment>
<evidence type="ECO:0000256" key="8">
    <source>
        <dbReference type="ARBA" id="ARBA00023237"/>
    </source>
</evidence>
<evidence type="ECO:0000259" key="12">
    <source>
        <dbReference type="Pfam" id="PF00593"/>
    </source>
</evidence>
<accession>A0A348WIR2</accession>
<evidence type="ECO:0000313" key="14">
    <source>
        <dbReference type="EMBL" id="HAR54424.1"/>
    </source>
</evidence>
<dbReference type="GO" id="GO:0044718">
    <property type="term" value="P:siderophore transmembrane transport"/>
    <property type="evidence" value="ECO:0007669"/>
    <property type="project" value="TreeGrafter"/>
</dbReference>
<dbReference type="PROSITE" id="PS52016">
    <property type="entry name" value="TONB_DEPENDENT_REC_3"/>
    <property type="match status" value="1"/>
</dbReference>
<gene>
    <name evidence="14" type="ORF">DCS45_21500</name>
</gene>
<dbReference type="AlphaFoldDB" id="A0A348WIR2"/>
<dbReference type="RefSeq" id="WP_339850851.1">
    <property type="nucleotide sequence ID" value="NZ_CAXAXR010000001.1"/>
</dbReference>
<dbReference type="InterPro" id="IPR000531">
    <property type="entry name" value="Beta-barrel_TonB"/>
</dbReference>
<dbReference type="Pfam" id="PF07715">
    <property type="entry name" value="Plug"/>
    <property type="match status" value="1"/>
</dbReference>
<dbReference type="GO" id="GO:0009279">
    <property type="term" value="C:cell outer membrane"/>
    <property type="evidence" value="ECO:0007669"/>
    <property type="project" value="UniProtKB-SubCell"/>
</dbReference>
<comment type="subcellular location">
    <subcellularLocation>
        <location evidence="1 9">Cell outer membrane</location>
        <topology evidence="1 9">Multi-pass membrane protein</topology>
    </subcellularLocation>
</comment>
<evidence type="ECO:0000256" key="10">
    <source>
        <dbReference type="RuleBase" id="RU003357"/>
    </source>
</evidence>
<evidence type="ECO:0000256" key="5">
    <source>
        <dbReference type="ARBA" id="ARBA00022692"/>
    </source>
</evidence>
<feature type="signal peptide" evidence="11">
    <location>
        <begin position="1"/>
        <end position="20"/>
    </location>
</feature>
<evidence type="ECO:0000256" key="2">
    <source>
        <dbReference type="ARBA" id="ARBA00009810"/>
    </source>
</evidence>
<dbReference type="EMBL" id="DMVW01000205">
    <property type="protein sequence ID" value="HAR54424.1"/>
    <property type="molecule type" value="Genomic_DNA"/>
</dbReference>
<evidence type="ECO:0000259" key="13">
    <source>
        <dbReference type="Pfam" id="PF07715"/>
    </source>
</evidence>
<dbReference type="InterPro" id="IPR012910">
    <property type="entry name" value="Plug_dom"/>
</dbReference>